<dbReference type="Proteomes" id="UP001500979">
    <property type="component" value="Unassembled WGS sequence"/>
</dbReference>
<dbReference type="PANTHER" id="PTHR37813">
    <property type="entry name" value="FELS-2 PROPHAGE PROTEIN"/>
    <property type="match status" value="1"/>
</dbReference>
<dbReference type="PANTHER" id="PTHR37813:SF1">
    <property type="entry name" value="FELS-2 PROPHAGE PROTEIN"/>
    <property type="match status" value="1"/>
</dbReference>
<organism evidence="4 5">
    <name type="scientific">Saccharopolyspora taberi</name>
    <dbReference type="NCBI Taxonomy" id="60895"/>
    <lineage>
        <taxon>Bacteria</taxon>
        <taxon>Bacillati</taxon>
        <taxon>Actinomycetota</taxon>
        <taxon>Actinomycetes</taxon>
        <taxon>Pseudonocardiales</taxon>
        <taxon>Pseudonocardiaceae</taxon>
        <taxon>Saccharopolyspora</taxon>
    </lineage>
</organism>
<keyword evidence="5" id="KW-1185">Reference proteome</keyword>
<dbReference type="RefSeq" id="WP_344677425.1">
    <property type="nucleotide sequence ID" value="NZ_BAAAUX010000001.1"/>
</dbReference>
<evidence type="ECO:0000259" key="3">
    <source>
        <dbReference type="Pfam" id="PF10145"/>
    </source>
</evidence>
<evidence type="ECO:0000256" key="1">
    <source>
        <dbReference type="ARBA" id="ARBA00022612"/>
    </source>
</evidence>
<comment type="caution">
    <text evidence="4">The sequence shown here is derived from an EMBL/GenBank/DDBJ whole genome shotgun (WGS) entry which is preliminary data.</text>
</comment>
<feature type="coiled-coil region" evidence="2">
    <location>
        <begin position="653"/>
        <end position="684"/>
    </location>
</feature>
<feature type="domain" description="Phage tail tape measure protein" evidence="3">
    <location>
        <begin position="92"/>
        <end position="292"/>
    </location>
</feature>
<proteinExistence type="predicted"/>
<reference evidence="4 5" key="1">
    <citation type="journal article" date="2019" name="Int. J. Syst. Evol. Microbiol.">
        <title>The Global Catalogue of Microorganisms (GCM) 10K type strain sequencing project: providing services to taxonomists for standard genome sequencing and annotation.</title>
        <authorList>
            <consortium name="The Broad Institute Genomics Platform"/>
            <consortium name="The Broad Institute Genome Sequencing Center for Infectious Disease"/>
            <person name="Wu L."/>
            <person name="Ma J."/>
        </authorList>
    </citation>
    <scope>NUCLEOTIDE SEQUENCE [LARGE SCALE GENOMIC DNA]</scope>
    <source>
        <strain evidence="4 5">JCM 9383</strain>
    </source>
</reference>
<dbReference type="EMBL" id="BAAAUX010000001">
    <property type="protein sequence ID" value="GAA2774114.1"/>
    <property type="molecule type" value="Genomic_DNA"/>
</dbReference>
<dbReference type="InterPro" id="IPR010090">
    <property type="entry name" value="Phage_tape_meas"/>
</dbReference>
<keyword evidence="2" id="KW-0175">Coiled coil</keyword>
<dbReference type="NCBIfam" id="TIGR01760">
    <property type="entry name" value="tape_meas_TP901"/>
    <property type="match status" value="1"/>
</dbReference>
<dbReference type="Pfam" id="PF10145">
    <property type="entry name" value="PhageMin_Tail"/>
    <property type="match status" value="1"/>
</dbReference>
<evidence type="ECO:0000313" key="5">
    <source>
        <dbReference type="Proteomes" id="UP001500979"/>
    </source>
</evidence>
<gene>
    <name evidence="4" type="ORF">GCM10010470_02450</name>
</gene>
<accession>A0ABN3V1M0</accession>
<evidence type="ECO:0000256" key="2">
    <source>
        <dbReference type="SAM" id="Coils"/>
    </source>
</evidence>
<keyword evidence="1" id="KW-1188">Viral release from host cell</keyword>
<sequence>MAGGAIDILVEPDLRGFTNKLGAGLQQSGRSVSGIAANLGRGLSLGLVAGTVAAAAGLAQVIRLGNEYQSNLNQLQAVTGATGAQMERVGALANELGSDLSLPATSAADAAAAMVELSKSGLSVDEAMTAARGTLQLAAAAQIDAATAAEIQGTAVNQFGLEADQAGRVADVLANTANAAAGSITDVGYALKYVGPVARSLQIDIDDTATAIGLLSNQGILGEQAGTSLRGVLASLSAPSKEAAQAIGELGIIAFDQQGRFVGLRAITEQLTAAKARMTDQEFQSAAATAFGNEGMTTANALASSGAEAFDRMAVAVRRQGGAADLAAAKTQGLGGAIDGLVSQLETFALGVYDVIDGPLEDLVRGSAQAVDRYGQSVIDGLRGAADAAGRYGPQIATSIGSLDIWRDAAEIVDNLMATLDPTADGLADVASEMFTAGGAAGILGASIELSGDALSALSSLLVPFGNLVGGLVQGFGDLPAPVQAAVLAMLAFRLARPQLEALGATVRDRVTAPFRAMGEEIRLQQALLTGSTQIMSQSVGNVGLAMAALESRVPAIGRMADAYRNVSERIRDTVGANLAIAAASATAGHSFGRLAPVVTGASNALGGLVARAGGATAALGSGLRSAVGGLVGALGGPWGLAIGAAVVGLGFLADSQAKAQQAAEQHKQQVQNLAQALRESNGVMTESIQAQRLLDAQQQSLAGTNDNLLQGYKALGVDQGVWTRALMGEQGAIGEVNRAYDALIQSHSMTERNPYTGGTSQQSLDAEGIAAQNARDQFRAFTGQVGEAEEANRAFAAAMGTTNPTILTATETGRSFAEAMGVLSKNTSDADQKVRALDQALGALAGEALTTEDAQAKLHESTDQVRQAMESAGQAAGGNLASLIGLDGAINTTTETGRRFRESLLQQRQSMADMALAARDAALAAGQDLPAANEAARVAANNARQAFVDQAIQMGLTREQADLLATHYGLIPENVVTLISQPGMTAAQQEAVLLKAKVDAVPDHKITVTQAVTAEAVKRLNELGYMVNTFPDGRTEIVADTAGAARQLNGFIDRYRNTTVYLDVRARMTSRFPGFVGPVKGLDYARGGIATAYAAGGIHRLTPMRAGLADIVPPNTWRIVGDRIRDDEAYIPINRSARSTALLEETARRMGYQLLRRYADGGIAVQARSTGGPSGAVPQVSTVSPRAIREALAGMQFALDSDGLVRLVNKENARRRGR</sequence>
<protein>
    <recommendedName>
        <fullName evidence="3">Phage tail tape measure protein domain-containing protein</fullName>
    </recommendedName>
</protein>
<evidence type="ECO:0000313" key="4">
    <source>
        <dbReference type="EMBL" id="GAA2774114.1"/>
    </source>
</evidence>
<name>A0ABN3V1M0_9PSEU</name>